<dbReference type="Pfam" id="PF00392">
    <property type="entry name" value="GntR"/>
    <property type="match status" value="1"/>
</dbReference>
<feature type="domain" description="HTH gntR-type" evidence="4">
    <location>
        <begin position="18"/>
        <end position="86"/>
    </location>
</feature>
<keyword evidence="6" id="KW-1185">Reference proteome</keyword>
<dbReference type="eggNOG" id="COG2186">
    <property type="taxonomic scope" value="Bacteria"/>
</dbReference>
<dbReference type="GO" id="GO:0003677">
    <property type="term" value="F:DNA binding"/>
    <property type="evidence" value="ECO:0007669"/>
    <property type="project" value="UniProtKB-KW"/>
</dbReference>
<dbReference type="Gene3D" id="1.10.10.10">
    <property type="entry name" value="Winged helix-like DNA-binding domain superfamily/Winged helix DNA-binding domain"/>
    <property type="match status" value="1"/>
</dbReference>
<accession>F5XKX1</accession>
<dbReference type="CDD" id="cd07377">
    <property type="entry name" value="WHTH_GntR"/>
    <property type="match status" value="1"/>
</dbReference>
<evidence type="ECO:0000256" key="1">
    <source>
        <dbReference type="ARBA" id="ARBA00023015"/>
    </source>
</evidence>
<dbReference type="Proteomes" id="UP000007947">
    <property type="component" value="Chromosome"/>
</dbReference>
<dbReference type="PROSITE" id="PS50949">
    <property type="entry name" value="HTH_GNTR"/>
    <property type="match status" value="1"/>
</dbReference>
<dbReference type="PANTHER" id="PTHR43537:SF5">
    <property type="entry name" value="UXU OPERON TRANSCRIPTIONAL REGULATOR"/>
    <property type="match status" value="1"/>
</dbReference>
<dbReference type="Pfam" id="PF07729">
    <property type="entry name" value="FCD"/>
    <property type="match status" value="1"/>
</dbReference>
<dbReference type="InterPro" id="IPR036388">
    <property type="entry name" value="WH-like_DNA-bd_sf"/>
</dbReference>
<evidence type="ECO:0000259" key="4">
    <source>
        <dbReference type="PROSITE" id="PS50949"/>
    </source>
</evidence>
<evidence type="ECO:0000313" key="5">
    <source>
        <dbReference type="EMBL" id="BAK33659.1"/>
    </source>
</evidence>
<dbReference type="Gene3D" id="1.20.120.530">
    <property type="entry name" value="GntR ligand-binding domain-like"/>
    <property type="match status" value="1"/>
</dbReference>
<keyword evidence="2" id="KW-0238">DNA-binding</keyword>
<dbReference type="GO" id="GO:0003700">
    <property type="term" value="F:DNA-binding transcription factor activity"/>
    <property type="evidence" value="ECO:0007669"/>
    <property type="project" value="InterPro"/>
</dbReference>
<dbReference type="InterPro" id="IPR008920">
    <property type="entry name" value="TF_FadR/GntR_C"/>
</dbReference>
<evidence type="ECO:0000256" key="2">
    <source>
        <dbReference type="ARBA" id="ARBA00023125"/>
    </source>
</evidence>
<protein>
    <submittedName>
        <fullName evidence="5">Putative GntR family transcriptional regulator</fullName>
    </submittedName>
</protein>
<dbReference type="SMART" id="SM00345">
    <property type="entry name" value="HTH_GNTR"/>
    <property type="match status" value="1"/>
</dbReference>
<dbReference type="SUPFAM" id="SSF48008">
    <property type="entry name" value="GntR ligand-binding domain-like"/>
    <property type="match status" value="1"/>
</dbReference>
<dbReference type="EMBL" id="AP012204">
    <property type="protein sequence ID" value="BAK33659.1"/>
    <property type="molecule type" value="Genomic_DNA"/>
</dbReference>
<dbReference type="HOGENOM" id="CLU_017584_9_1_11"/>
<dbReference type="PRINTS" id="PR00035">
    <property type="entry name" value="HTHGNTR"/>
</dbReference>
<evidence type="ECO:0000256" key="3">
    <source>
        <dbReference type="ARBA" id="ARBA00023163"/>
    </source>
</evidence>
<dbReference type="STRING" id="1032480.MLP_06450"/>
<dbReference type="InterPro" id="IPR036390">
    <property type="entry name" value="WH_DNA-bd_sf"/>
</dbReference>
<dbReference type="RefSeq" id="WP_013861548.1">
    <property type="nucleotide sequence ID" value="NC_015635.1"/>
</dbReference>
<evidence type="ECO:0000313" key="6">
    <source>
        <dbReference type="Proteomes" id="UP000007947"/>
    </source>
</evidence>
<name>F5XKX1_MICPN</name>
<dbReference type="KEGG" id="mph:MLP_06450"/>
<dbReference type="PANTHER" id="PTHR43537">
    <property type="entry name" value="TRANSCRIPTIONAL REGULATOR, GNTR FAMILY"/>
    <property type="match status" value="1"/>
</dbReference>
<organism evidence="5 6">
    <name type="scientific">Microlunatus phosphovorus (strain ATCC 700054 / DSM 10555 / JCM 9379 / NBRC 101784 / NCIMB 13414 / VKM Ac-1990 / NM-1)</name>
    <dbReference type="NCBI Taxonomy" id="1032480"/>
    <lineage>
        <taxon>Bacteria</taxon>
        <taxon>Bacillati</taxon>
        <taxon>Actinomycetota</taxon>
        <taxon>Actinomycetes</taxon>
        <taxon>Propionibacteriales</taxon>
        <taxon>Propionibacteriaceae</taxon>
        <taxon>Microlunatus</taxon>
    </lineage>
</organism>
<dbReference type="SUPFAM" id="SSF46785">
    <property type="entry name" value="Winged helix' DNA-binding domain"/>
    <property type="match status" value="1"/>
</dbReference>
<dbReference type="InterPro" id="IPR011711">
    <property type="entry name" value="GntR_C"/>
</dbReference>
<keyword evidence="3" id="KW-0804">Transcription</keyword>
<keyword evidence="1" id="KW-0805">Transcription regulation</keyword>
<dbReference type="SMART" id="SM00895">
    <property type="entry name" value="FCD"/>
    <property type="match status" value="1"/>
</dbReference>
<sequence>MGYLSDSRTGMRPVFPRQSAVGYVLDDLRDAIEAGIIRVGDRLPSESSLAAQYSVSRSVIREVLRASAALGLTVTRTGRGTFVVGRRPHELVFGNYSAGDLLEVRPHIEVPAAGLAALRRTEEDLAHIQDLIERMDAETDLKVWNGLDVTFHLAIAEASKNPVFAEVIRSIRSAMSIQSAMVNEQSHGRRAEGDAEHRSIAAAIARGSAGEAEDAMRYHLDQVVEIVTRSLTVSSPSSDRISSG</sequence>
<gene>
    <name evidence="5" type="ordered locus">MLP_06450</name>
</gene>
<dbReference type="AlphaFoldDB" id="F5XKX1"/>
<proteinExistence type="predicted"/>
<dbReference type="OrthoDB" id="3172099at2"/>
<reference evidence="5 6" key="1">
    <citation type="submission" date="2011-05" db="EMBL/GenBank/DDBJ databases">
        <title>Whole genome sequence of Microlunatus phosphovorus NM-1.</title>
        <authorList>
            <person name="Hosoyama A."/>
            <person name="Sasaki K."/>
            <person name="Harada T."/>
            <person name="Igarashi R."/>
            <person name="Kawakoshi A."/>
            <person name="Sasagawa M."/>
            <person name="Fukada J."/>
            <person name="Nakamura S."/>
            <person name="Katano Y."/>
            <person name="Hanada S."/>
            <person name="Kamagata Y."/>
            <person name="Nakamura N."/>
            <person name="Yamazaki S."/>
            <person name="Fujita N."/>
        </authorList>
    </citation>
    <scope>NUCLEOTIDE SEQUENCE [LARGE SCALE GENOMIC DNA]</scope>
    <source>
        <strain evidence="6">ATCC 700054 / DSM 10555 / JCM 9379 / NBRC 101784 / NCIMB 13414 / VKM Ac-1990 / NM-1</strain>
    </source>
</reference>
<dbReference type="InterPro" id="IPR000524">
    <property type="entry name" value="Tscrpt_reg_HTH_GntR"/>
</dbReference>